<dbReference type="PANTHER" id="PTHR36536">
    <property type="entry name" value="UPF0111 PROTEIN HI_1603"/>
    <property type="match status" value="1"/>
</dbReference>
<dbReference type="OrthoDB" id="9767431at2"/>
<comment type="similarity">
    <text evidence="1">Belongs to the UPF0111 family.</text>
</comment>
<gene>
    <name evidence="2" type="ORF">DFW101_3157</name>
</gene>
<evidence type="ECO:0000313" key="3">
    <source>
        <dbReference type="Proteomes" id="UP000004662"/>
    </source>
</evidence>
<dbReference type="EMBL" id="CM001368">
    <property type="protein sequence ID" value="EHJ49157.1"/>
    <property type="molecule type" value="Genomic_DNA"/>
</dbReference>
<evidence type="ECO:0000256" key="1">
    <source>
        <dbReference type="ARBA" id="ARBA00008591"/>
    </source>
</evidence>
<evidence type="ECO:0000313" key="2">
    <source>
        <dbReference type="EMBL" id="EHJ49157.1"/>
    </source>
</evidence>
<dbReference type="HOGENOM" id="CLU_104916_0_0_7"/>
<dbReference type="Gene3D" id="1.20.58.220">
    <property type="entry name" value="Phosphate transport system protein phou homolog 2, domain 2"/>
    <property type="match status" value="1"/>
</dbReference>
<keyword evidence="3" id="KW-1185">Reference proteome</keyword>
<dbReference type="eggNOG" id="COG1392">
    <property type="taxonomic scope" value="Bacteria"/>
</dbReference>
<dbReference type="InterPro" id="IPR002727">
    <property type="entry name" value="DUF47"/>
</dbReference>
<name>G7Q8S0_9BACT</name>
<dbReference type="Pfam" id="PF01865">
    <property type="entry name" value="PhoU_div"/>
    <property type="match status" value="1"/>
</dbReference>
<reference evidence="3" key="1">
    <citation type="journal article" date="2015" name="Genome Announc.">
        <title>High-Quality Draft Genome Sequence of Desulfovibrio carbinoliphilus FW-101-2B, an Organic Acid-Oxidizing Sulfate-Reducing Bacterium Isolated from Uranium(VI)-Contaminated Groundwater.</title>
        <authorList>
            <person name="Ramsay B.D."/>
            <person name="Hwang C."/>
            <person name="Woo H.L."/>
            <person name="Carroll S.L."/>
            <person name="Lucas S."/>
            <person name="Han J."/>
            <person name="Lapidus A.L."/>
            <person name="Cheng J.F."/>
            <person name="Goodwin L.A."/>
            <person name="Pitluck S."/>
            <person name="Peters L."/>
            <person name="Chertkov O."/>
            <person name="Held B."/>
            <person name="Detter J.C."/>
            <person name="Han C.S."/>
            <person name="Tapia R."/>
            <person name="Land M.L."/>
            <person name="Hauser L.J."/>
            <person name="Kyrpides N.C."/>
            <person name="Ivanova N.N."/>
            <person name="Mikhailova N."/>
            <person name="Pagani I."/>
            <person name="Woyke T."/>
            <person name="Arkin A.P."/>
            <person name="Dehal P."/>
            <person name="Chivian D."/>
            <person name="Criddle C.S."/>
            <person name="Wu W."/>
            <person name="Chakraborty R."/>
            <person name="Hazen T.C."/>
            <person name="Fields M.W."/>
        </authorList>
    </citation>
    <scope>NUCLEOTIDE SEQUENCE [LARGE SCALE GENOMIC DNA]</scope>
    <source>
        <strain evidence="3">FW-101-2B</strain>
    </source>
</reference>
<dbReference type="Proteomes" id="UP000004662">
    <property type="component" value="Chromosome"/>
</dbReference>
<accession>G7Q8S0</accession>
<proteinExistence type="inferred from homology"/>
<sequence>MLPHSLRFLGPRRQDYLPGLLDHFRPIAQGMALLEEALKYSLARRPESGFKVLAGEIDILEAEADKIKRRIRNHLPAALIMVVDKTLFLSYTSQQDNILDAVQEAVTWLDLADFEVAPPLALAVTRTVGEAARTVDLLRPALAGSIDLILRARGDRGEVKDRIDEIRRQHAKVVKAKRGLIAAAYGSGMDFARVYQVIRFVEYVYRASHSVEGCADILRAMLAR</sequence>
<dbReference type="InterPro" id="IPR038078">
    <property type="entry name" value="PhoU-like_sf"/>
</dbReference>
<dbReference type="STRING" id="694327.DFW101_3157"/>
<protein>
    <submittedName>
        <fullName evidence="2">Phosphate transport regulator</fullName>
    </submittedName>
</protein>
<dbReference type="PANTHER" id="PTHR36536:SF3">
    <property type="entry name" value="UPF0111 PROTEIN HI_1603"/>
    <property type="match status" value="1"/>
</dbReference>
<dbReference type="AlphaFoldDB" id="G7Q8S0"/>
<dbReference type="InterPro" id="IPR018445">
    <property type="entry name" value="Put_Phosphate_transp_reg"/>
</dbReference>
<organism evidence="2 3">
    <name type="scientific">Solidesulfovibrio carbinoliphilus subsp. oakridgensis</name>
    <dbReference type="NCBI Taxonomy" id="694327"/>
    <lineage>
        <taxon>Bacteria</taxon>
        <taxon>Pseudomonadati</taxon>
        <taxon>Thermodesulfobacteriota</taxon>
        <taxon>Desulfovibrionia</taxon>
        <taxon>Desulfovibrionales</taxon>
        <taxon>Desulfovibrionaceae</taxon>
        <taxon>Solidesulfovibrio</taxon>
    </lineage>
</organism>